<protein>
    <submittedName>
        <fullName evidence="2">Uncharacterized protein</fullName>
    </submittedName>
</protein>
<name>A0A0S7XN12_9BACT</name>
<evidence type="ECO:0000313" key="2">
    <source>
        <dbReference type="EMBL" id="KPJ63856.1"/>
    </source>
</evidence>
<accession>A0A0S7XN12</accession>
<gene>
    <name evidence="2" type="ORF">AMK68_02955</name>
</gene>
<dbReference type="EMBL" id="LIZY01000058">
    <property type="protein sequence ID" value="KPJ63856.1"/>
    <property type="molecule type" value="Genomic_DNA"/>
</dbReference>
<reference evidence="2 3" key="1">
    <citation type="journal article" date="2015" name="Microbiome">
        <title>Genomic resolution of linkages in carbon, nitrogen, and sulfur cycling among widespread estuary sediment bacteria.</title>
        <authorList>
            <person name="Baker B.J."/>
            <person name="Lazar C.S."/>
            <person name="Teske A.P."/>
            <person name="Dick G.J."/>
        </authorList>
    </citation>
    <scope>NUCLEOTIDE SEQUENCE [LARGE SCALE GENOMIC DNA]</scope>
    <source>
        <strain evidence="2">DG_56</strain>
    </source>
</reference>
<feature type="region of interest" description="Disordered" evidence="1">
    <location>
        <begin position="37"/>
        <end position="67"/>
    </location>
</feature>
<sequence length="67" mass="7259">MADGDKDSETPGERLGCGGEHTLVLDVQWPYFKRTLSKERGGLGAGIPSSRQGSRGRKSPRLSSQTR</sequence>
<dbReference type="Proteomes" id="UP000052020">
    <property type="component" value="Unassembled WGS sequence"/>
</dbReference>
<proteinExistence type="predicted"/>
<dbReference type="AlphaFoldDB" id="A0A0S7XN12"/>
<evidence type="ECO:0000313" key="3">
    <source>
        <dbReference type="Proteomes" id="UP000052020"/>
    </source>
</evidence>
<evidence type="ECO:0000256" key="1">
    <source>
        <dbReference type="SAM" id="MobiDB-lite"/>
    </source>
</evidence>
<organism evidence="2 3">
    <name type="scientific">candidate division KD3-62 bacterium DG_56</name>
    <dbReference type="NCBI Taxonomy" id="1704032"/>
    <lineage>
        <taxon>Bacteria</taxon>
        <taxon>candidate division KD3-62</taxon>
    </lineage>
</organism>
<comment type="caution">
    <text evidence="2">The sequence shown here is derived from an EMBL/GenBank/DDBJ whole genome shotgun (WGS) entry which is preliminary data.</text>
</comment>